<dbReference type="EMBL" id="AEDD01000007">
    <property type="protein sequence ID" value="EFM10350.1"/>
    <property type="molecule type" value="Genomic_DNA"/>
</dbReference>
<dbReference type="OrthoDB" id="2545093at2"/>
<dbReference type="RefSeq" id="WP_006038776.1">
    <property type="nucleotide sequence ID" value="NZ_AEDD01000007.1"/>
</dbReference>
<dbReference type="STRING" id="717606.PaecuDRAFT_2786"/>
<evidence type="ECO:0000313" key="2">
    <source>
        <dbReference type="Proteomes" id="UP000005387"/>
    </source>
</evidence>
<dbReference type="Proteomes" id="UP000005387">
    <property type="component" value="Unassembled WGS sequence"/>
</dbReference>
<reference evidence="1 2" key="1">
    <citation type="submission" date="2010-07" db="EMBL/GenBank/DDBJ databases">
        <title>The draft genome of Paenibacillus curdlanolyticus YK9.</title>
        <authorList>
            <consortium name="US DOE Joint Genome Institute (JGI-PGF)"/>
            <person name="Lucas S."/>
            <person name="Copeland A."/>
            <person name="Lapidus A."/>
            <person name="Cheng J.-F."/>
            <person name="Bruce D."/>
            <person name="Goodwin L."/>
            <person name="Pitluck S."/>
            <person name="Land M.L."/>
            <person name="Hauser L."/>
            <person name="Chang Y.-J."/>
            <person name="Jeffries C."/>
            <person name="Anderson I.J."/>
            <person name="Johnson E."/>
            <person name="Loganathan U."/>
            <person name="Mulhopadhyay B."/>
            <person name="Kyrpides N."/>
            <person name="Woyke T.J."/>
        </authorList>
    </citation>
    <scope>NUCLEOTIDE SEQUENCE [LARGE SCALE GENOMIC DNA]</scope>
    <source>
        <strain evidence="1 2">YK9</strain>
    </source>
</reference>
<dbReference type="Gene3D" id="2.130.10.10">
    <property type="entry name" value="YVTN repeat-like/Quinoprotein amine dehydrogenase"/>
    <property type="match status" value="1"/>
</dbReference>
<keyword evidence="2" id="KW-1185">Reference proteome</keyword>
<name>E0IB59_9BACL</name>
<proteinExistence type="predicted"/>
<organism evidence="1 2">
    <name type="scientific">Paenibacillus curdlanolyticus YK9</name>
    <dbReference type="NCBI Taxonomy" id="717606"/>
    <lineage>
        <taxon>Bacteria</taxon>
        <taxon>Bacillati</taxon>
        <taxon>Bacillota</taxon>
        <taxon>Bacilli</taxon>
        <taxon>Bacillales</taxon>
        <taxon>Paenibacillaceae</taxon>
        <taxon>Paenibacillus</taxon>
    </lineage>
</organism>
<dbReference type="eggNOG" id="ENOG5033VAW">
    <property type="taxonomic scope" value="Bacteria"/>
</dbReference>
<accession>E0IB59</accession>
<sequence length="278" mass="31033">MKGGEAVSKQKPWNWMLFPFSAVKMDGDNVYAASPGNGIYHSSSTSDWTRISEDLPSDLVVNRLQLAQGKLYACTNEGLFTYEDGEWRYPVSSIPCYQYKSAGQCSWAATEYGLWHRCGGAWEKVACPELKVYDFLNLPQFLIVGHENGMAVYDRLVDEWSEYDLQVEVTSLAVYHGHLLGAGAGGELIVGNKRGGFDVLRFDNRIIFSLVRQGGHVYACTDKGLYRIGYLRGQVTLFAVKLGFPVTDVDSDGKEMMMATLFEGIQTMPLGREQEEEA</sequence>
<gene>
    <name evidence="1" type="ORF">PaecuDRAFT_2786</name>
</gene>
<dbReference type="AlphaFoldDB" id="E0IB59"/>
<evidence type="ECO:0000313" key="1">
    <source>
        <dbReference type="EMBL" id="EFM10350.1"/>
    </source>
</evidence>
<protein>
    <submittedName>
        <fullName evidence="1">Uncharacterized protein</fullName>
    </submittedName>
</protein>
<dbReference type="InterPro" id="IPR015943">
    <property type="entry name" value="WD40/YVTN_repeat-like_dom_sf"/>
</dbReference>